<evidence type="ECO:0000313" key="3">
    <source>
        <dbReference type="Proteomes" id="UP000663853"/>
    </source>
</evidence>
<dbReference type="Proteomes" id="UP000663853">
    <property type="component" value="Unassembled WGS sequence"/>
</dbReference>
<organism evidence="2 3">
    <name type="scientific">Rhizoctonia solani</name>
    <dbReference type="NCBI Taxonomy" id="456999"/>
    <lineage>
        <taxon>Eukaryota</taxon>
        <taxon>Fungi</taxon>
        <taxon>Dikarya</taxon>
        <taxon>Basidiomycota</taxon>
        <taxon>Agaricomycotina</taxon>
        <taxon>Agaricomycetes</taxon>
        <taxon>Cantharellales</taxon>
        <taxon>Ceratobasidiaceae</taxon>
        <taxon>Rhizoctonia</taxon>
    </lineage>
</organism>
<evidence type="ECO:0000256" key="1">
    <source>
        <dbReference type="SAM" id="MobiDB-lite"/>
    </source>
</evidence>
<evidence type="ECO:0000313" key="2">
    <source>
        <dbReference type="EMBL" id="CAE6532822.1"/>
    </source>
</evidence>
<proteinExistence type="predicted"/>
<feature type="non-terminal residue" evidence="2">
    <location>
        <position position="1"/>
    </location>
</feature>
<sequence>MSYPLSNSGEPEELGWPQGSPNPNPPYPPETPGGRGHHGASEESHSGSKVSGIHSNSDDLFSAIPNLFRLLDLVDEPGSSGI</sequence>
<comment type="caution">
    <text evidence="2">The sequence shown here is derived from an EMBL/GenBank/DDBJ whole genome shotgun (WGS) entry which is preliminary data.</text>
</comment>
<feature type="region of interest" description="Disordered" evidence="1">
    <location>
        <begin position="1"/>
        <end position="58"/>
    </location>
</feature>
<protein>
    <submittedName>
        <fullName evidence="2">Uncharacterized protein</fullName>
    </submittedName>
</protein>
<name>A0A8H3DIW1_9AGAM</name>
<dbReference type="EMBL" id="CAJMXA010004047">
    <property type="protein sequence ID" value="CAE6532822.1"/>
    <property type="molecule type" value="Genomic_DNA"/>
</dbReference>
<feature type="compositionally biased region" description="Pro residues" evidence="1">
    <location>
        <begin position="20"/>
        <end position="31"/>
    </location>
</feature>
<reference evidence="2" key="1">
    <citation type="submission" date="2021-01" db="EMBL/GenBank/DDBJ databases">
        <authorList>
            <person name="Kaushik A."/>
        </authorList>
    </citation>
    <scope>NUCLEOTIDE SEQUENCE</scope>
    <source>
        <strain evidence="2">AG6-10EEA</strain>
    </source>
</reference>
<accession>A0A8H3DIW1</accession>
<gene>
    <name evidence="2" type="ORF">RDB_LOCUS171380</name>
</gene>
<dbReference type="AlphaFoldDB" id="A0A8H3DIW1"/>